<name>A0A5N4B5N4_PHOPY</name>
<dbReference type="FunCoup" id="A0A5N4B5N4">
    <property type="interactions" value="1"/>
</dbReference>
<feature type="domain" description="DUF8040" evidence="9">
    <location>
        <begin position="73"/>
        <end position="152"/>
    </location>
</feature>
<keyword evidence="11" id="KW-1185">Reference proteome</keyword>
<evidence type="ECO:0000256" key="6">
    <source>
        <dbReference type="ARBA" id="ARBA00022801"/>
    </source>
</evidence>
<comment type="caution">
    <text evidence="10">The sequence shown here is derived from an EMBL/GenBank/DDBJ whole genome shotgun (WGS) entry which is preliminary data.</text>
</comment>
<dbReference type="Proteomes" id="UP000327044">
    <property type="component" value="Unassembled WGS sequence"/>
</dbReference>
<evidence type="ECO:0000256" key="1">
    <source>
        <dbReference type="ARBA" id="ARBA00001968"/>
    </source>
</evidence>
<organism evidence="10 11">
    <name type="scientific">Photinus pyralis</name>
    <name type="common">Common eastern firefly</name>
    <name type="synonym">Lampyris pyralis</name>
    <dbReference type="NCBI Taxonomy" id="7054"/>
    <lineage>
        <taxon>Eukaryota</taxon>
        <taxon>Metazoa</taxon>
        <taxon>Ecdysozoa</taxon>
        <taxon>Arthropoda</taxon>
        <taxon>Hexapoda</taxon>
        <taxon>Insecta</taxon>
        <taxon>Pterygota</taxon>
        <taxon>Neoptera</taxon>
        <taxon>Endopterygota</taxon>
        <taxon>Coleoptera</taxon>
        <taxon>Polyphaga</taxon>
        <taxon>Elateriformia</taxon>
        <taxon>Elateroidea</taxon>
        <taxon>Lampyridae</taxon>
        <taxon>Lampyrinae</taxon>
        <taxon>Photinus</taxon>
    </lineage>
</organism>
<sequence>MLFTVLCMLYIFFVLNMECELAALTTLLLLKRIKITNKKKRRQRRWKVRYINRDRQTKGFYISTFLPMKIRDPSQFFKYTRMDVSTFTLLLNRLRRIVQVRKMNKPISVEERLVVTLHYLSQGSSMQTVAWKFKMGKSTVHCIIKEMCQAIFDVLHNDYLQPPRNEEEWLSIATSFENTWNFPHCLGALDGKHINMRAPNNSGSLYFNYKKNFSLVLLALCDSQYMFKIVGIGAFGSSSDGGVFQESEFCEKLQTDQLRIPRDAPIQGYSNQQDFPYFLVADAECPLGQHIMRPYPGHLLTEEKENFNKRLSRARRVVENGFGILAARWRILLQTINADPNLVEAITKACVCLHNFLRVSSPAYCPPDYVDRVGDDNGAWRRELSQPLSSIGTSTHRNSTHRALQLRDQLAFYLNGEGVMH</sequence>
<comment type="subcellular location">
    <subcellularLocation>
        <location evidence="2">Nucleus</location>
    </subcellularLocation>
</comment>
<protein>
    <submittedName>
        <fullName evidence="10">Uncharacterized protein</fullName>
    </submittedName>
</protein>
<feature type="domain" description="DDE Tnp4" evidence="8">
    <location>
        <begin position="189"/>
        <end position="355"/>
    </location>
</feature>
<keyword evidence="5" id="KW-0479">Metal-binding</keyword>
<keyword evidence="4" id="KW-0540">Nuclease</keyword>
<dbReference type="EMBL" id="VVIM01000001">
    <property type="protein sequence ID" value="KAB0804866.1"/>
    <property type="molecule type" value="Genomic_DNA"/>
</dbReference>
<comment type="cofactor">
    <cofactor evidence="1">
        <name>a divalent metal cation</name>
        <dbReference type="ChEBI" id="CHEBI:60240"/>
    </cofactor>
</comment>
<reference evidence="10 11" key="1">
    <citation type="journal article" date="2018" name="Elife">
        <title>Firefly genomes illuminate parallel origins of bioluminescence in beetles.</title>
        <authorList>
            <person name="Fallon T.R."/>
            <person name="Lower S.E."/>
            <person name="Chang C.H."/>
            <person name="Bessho-Uehara M."/>
            <person name="Martin G.J."/>
            <person name="Bewick A.J."/>
            <person name="Behringer M."/>
            <person name="Debat H.J."/>
            <person name="Wong I."/>
            <person name="Day J.C."/>
            <person name="Suvorov A."/>
            <person name="Silva C.J."/>
            <person name="Stanger-Hall K.F."/>
            <person name="Hall D.W."/>
            <person name="Schmitz R.J."/>
            <person name="Nelson D.R."/>
            <person name="Lewis S.M."/>
            <person name="Shigenobu S."/>
            <person name="Bybee S.M."/>
            <person name="Larracuente A.M."/>
            <person name="Oba Y."/>
            <person name="Weng J.K."/>
        </authorList>
    </citation>
    <scope>NUCLEOTIDE SEQUENCE [LARGE SCALE GENOMIC DNA]</scope>
    <source>
        <strain evidence="10">1611_PpyrPB1</strain>
        <tissue evidence="10">Whole body</tissue>
    </source>
</reference>
<evidence type="ECO:0000256" key="4">
    <source>
        <dbReference type="ARBA" id="ARBA00022722"/>
    </source>
</evidence>
<dbReference type="PANTHER" id="PTHR22930:SF269">
    <property type="entry name" value="NUCLEASE HARBI1-LIKE PROTEIN"/>
    <property type="match status" value="1"/>
</dbReference>
<dbReference type="GO" id="GO:0005634">
    <property type="term" value="C:nucleus"/>
    <property type="evidence" value="ECO:0007669"/>
    <property type="project" value="UniProtKB-SubCell"/>
</dbReference>
<keyword evidence="7" id="KW-0539">Nucleus</keyword>
<keyword evidence="6" id="KW-0378">Hydrolase</keyword>
<dbReference type="GO" id="GO:0016787">
    <property type="term" value="F:hydrolase activity"/>
    <property type="evidence" value="ECO:0007669"/>
    <property type="project" value="UniProtKB-KW"/>
</dbReference>
<dbReference type="InParanoid" id="A0A5N4B5N4"/>
<dbReference type="InterPro" id="IPR027806">
    <property type="entry name" value="HARBI1_dom"/>
</dbReference>
<dbReference type="InterPro" id="IPR045249">
    <property type="entry name" value="HARBI1-like"/>
</dbReference>
<comment type="similarity">
    <text evidence="3">Belongs to the HARBI1 family.</text>
</comment>
<dbReference type="Pfam" id="PF13359">
    <property type="entry name" value="DDE_Tnp_4"/>
    <property type="match status" value="1"/>
</dbReference>
<proteinExistence type="inferred from homology"/>
<evidence type="ECO:0000256" key="2">
    <source>
        <dbReference type="ARBA" id="ARBA00004123"/>
    </source>
</evidence>
<evidence type="ECO:0000256" key="5">
    <source>
        <dbReference type="ARBA" id="ARBA00022723"/>
    </source>
</evidence>
<dbReference type="GO" id="GO:0046872">
    <property type="term" value="F:metal ion binding"/>
    <property type="evidence" value="ECO:0007669"/>
    <property type="project" value="UniProtKB-KW"/>
</dbReference>
<evidence type="ECO:0000313" key="11">
    <source>
        <dbReference type="Proteomes" id="UP000327044"/>
    </source>
</evidence>
<dbReference type="InterPro" id="IPR058353">
    <property type="entry name" value="DUF8040"/>
</dbReference>
<accession>A0A5N4B5N4</accession>
<evidence type="ECO:0000259" key="9">
    <source>
        <dbReference type="Pfam" id="PF26138"/>
    </source>
</evidence>
<evidence type="ECO:0000259" key="8">
    <source>
        <dbReference type="Pfam" id="PF13359"/>
    </source>
</evidence>
<gene>
    <name evidence="10" type="ORF">PPYR_01836</name>
</gene>
<dbReference type="GO" id="GO:0004518">
    <property type="term" value="F:nuclease activity"/>
    <property type="evidence" value="ECO:0007669"/>
    <property type="project" value="UniProtKB-KW"/>
</dbReference>
<dbReference type="AlphaFoldDB" id="A0A5N4B5N4"/>
<dbReference type="Pfam" id="PF26138">
    <property type="entry name" value="DUF8040"/>
    <property type="match status" value="1"/>
</dbReference>
<evidence type="ECO:0000313" key="10">
    <source>
        <dbReference type="EMBL" id="KAB0804866.1"/>
    </source>
</evidence>
<evidence type="ECO:0000256" key="7">
    <source>
        <dbReference type="ARBA" id="ARBA00023242"/>
    </source>
</evidence>
<evidence type="ECO:0000256" key="3">
    <source>
        <dbReference type="ARBA" id="ARBA00006958"/>
    </source>
</evidence>
<dbReference type="PANTHER" id="PTHR22930">
    <property type="match status" value="1"/>
</dbReference>